<protein>
    <recommendedName>
        <fullName evidence="7">Thiol:disulfide interchange protein</fullName>
    </recommendedName>
</protein>
<organism evidence="11 12">
    <name type="scientific">Marilutibacter alkalisoli</name>
    <dbReference type="NCBI Taxonomy" id="2591633"/>
    <lineage>
        <taxon>Bacteria</taxon>
        <taxon>Pseudomonadati</taxon>
        <taxon>Pseudomonadota</taxon>
        <taxon>Gammaproteobacteria</taxon>
        <taxon>Lysobacterales</taxon>
        <taxon>Lysobacteraceae</taxon>
        <taxon>Marilutibacter</taxon>
    </lineage>
</organism>
<gene>
    <name evidence="11" type="ORF">FKV23_13585</name>
</gene>
<keyword evidence="12" id="KW-1185">Reference proteome</keyword>
<dbReference type="OrthoDB" id="12976at2"/>
<dbReference type="PROSITE" id="PS51257">
    <property type="entry name" value="PROKAR_LIPOPROTEIN"/>
    <property type="match status" value="1"/>
</dbReference>
<dbReference type="PANTHER" id="PTHR35272">
    <property type="entry name" value="THIOL:DISULFIDE INTERCHANGE PROTEIN DSBC-RELATED"/>
    <property type="match status" value="1"/>
</dbReference>
<evidence type="ECO:0000259" key="10">
    <source>
        <dbReference type="Pfam" id="PF13098"/>
    </source>
</evidence>
<evidence type="ECO:0000313" key="11">
    <source>
        <dbReference type="EMBL" id="QDH71000.1"/>
    </source>
</evidence>
<dbReference type="Gene3D" id="3.40.30.10">
    <property type="entry name" value="Glutaredoxin"/>
    <property type="match status" value="1"/>
</dbReference>
<comment type="subcellular location">
    <subcellularLocation>
        <location evidence="1 7">Periplasm</location>
    </subcellularLocation>
</comment>
<dbReference type="EMBL" id="CP041242">
    <property type="protein sequence ID" value="QDH71000.1"/>
    <property type="molecule type" value="Genomic_DNA"/>
</dbReference>
<comment type="similarity">
    <text evidence="2 7">Belongs to the thioredoxin family. DsbC subfamily.</text>
</comment>
<keyword evidence="3 7" id="KW-0732">Signal</keyword>
<evidence type="ECO:0000256" key="3">
    <source>
        <dbReference type="ARBA" id="ARBA00022729"/>
    </source>
</evidence>
<dbReference type="InterPro" id="IPR033954">
    <property type="entry name" value="DiS-bond_Isoase_DsbC/G"/>
</dbReference>
<keyword evidence="5" id="KW-1015">Disulfide bond</keyword>
<dbReference type="InterPro" id="IPR036249">
    <property type="entry name" value="Thioredoxin-like_sf"/>
</dbReference>
<evidence type="ECO:0000259" key="9">
    <source>
        <dbReference type="Pfam" id="PF10411"/>
    </source>
</evidence>
<evidence type="ECO:0000256" key="5">
    <source>
        <dbReference type="ARBA" id="ARBA00023157"/>
    </source>
</evidence>
<accession>A0A514BUD4</accession>
<dbReference type="SUPFAM" id="SSF54423">
    <property type="entry name" value="DsbC/DsbG N-terminal domain-like"/>
    <property type="match status" value="1"/>
</dbReference>
<comment type="function">
    <text evidence="7">Required for disulfide bond formation in some periplasmic proteins. Acts by transferring its disulfide bond to other proteins and is reduced in the process.</text>
</comment>
<dbReference type="Pfam" id="PF10411">
    <property type="entry name" value="DsbC_N"/>
    <property type="match status" value="1"/>
</dbReference>
<feature type="domain" description="Thioredoxin-like fold" evidence="10">
    <location>
        <begin position="144"/>
        <end position="262"/>
    </location>
</feature>
<keyword evidence="6 7" id="KW-0676">Redox-active center</keyword>
<dbReference type="SUPFAM" id="SSF52833">
    <property type="entry name" value="Thioredoxin-like"/>
    <property type="match status" value="1"/>
</dbReference>
<evidence type="ECO:0000256" key="6">
    <source>
        <dbReference type="ARBA" id="ARBA00023284"/>
    </source>
</evidence>
<feature type="domain" description="Disulphide bond isomerase DsbC/G N-terminal" evidence="9">
    <location>
        <begin position="49"/>
        <end position="115"/>
    </location>
</feature>
<evidence type="ECO:0000256" key="7">
    <source>
        <dbReference type="RuleBase" id="RU364038"/>
    </source>
</evidence>
<dbReference type="Pfam" id="PF13098">
    <property type="entry name" value="Thioredoxin_2"/>
    <property type="match status" value="1"/>
</dbReference>
<dbReference type="InterPro" id="IPR018950">
    <property type="entry name" value="DiS-bond_isomerase_DsbC/G_N"/>
</dbReference>
<sequence length="286" mass="30745">MMKRILIAVLGAISLSACAQSPQDDAPAARSSQTAQPPAGVQPAEGTPEERALAAVRILSPNLNADHIGAAPLPGFREVIVGGQIVYVSDDGRYMFLPGQGGALFDAVAERNLSEDSLSTMRRDLLKTIPAGERIVFAPAKPVHTVTVFTDVECGYCRRMHDEIAEYNKQGIAIEYLAFPRMGIGSEDYRKMVSVWCASDRRKAMTDAKAERPVPDRDCKTTVNMQYNVGQRAGLTGTPMILTEDGIQVGGYVPPQALRQTLDKLAADKAGRMETAAQQAQPAGDA</sequence>
<dbReference type="PANTHER" id="PTHR35272:SF3">
    <property type="entry name" value="THIOL:DISULFIDE INTERCHANGE PROTEIN DSBC"/>
    <property type="match status" value="1"/>
</dbReference>
<evidence type="ECO:0000256" key="4">
    <source>
        <dbReference type="ARBA" id="ARBA00022764"/>
    </source>
</evidence>
<dbReference type="CDD" id="cd03020">
    <property type="entry name" value="DsbA_DsbC_DsbG"/>
    <property type="match status" value="1"/>
</dbReference>
<dbReference type="InterPro" id="IPR009094">
    <property type="entry name" value="DiS-bond_isomerase_DsbC/G_N_sf"/>
</dbReference>
<dbReference type="InterPro" id="IPR051470">
    <property type="entry name" value="Thiol:disulfide_interchange"/>
</dbReference>
<evidence type="ECO:0000256" key="2">
    <source>
        <dbReference type="ARBA" id="ARBA00009813"/>
    </source>
</evidence>
<proteinExistence type="inferred from homology"/>
<evidence type="ECO:0000256" key="8">
    <source>
        <dbReference type="SAM" id="MobiDB-lite"/>
    </source>
</evidence>
<dbReference type="AlphaFoldDB" id="A0A514BUD4"/>
<dbReference type="InterPro" id="IPR012336">
    <property type="entry name" value="Thioredoxin-like_fold"/>
</dbReference>
<reference evidence="11 12" key="1">
    <citation type="submission" date="2019-06" db="EMBL/GenBank/DDBJ databases">
        <title>Lysobacter alkalisoli sp. nov. isolated from saline-alkali soil.</title>
        <authorList>
            <person name="Sun J.-Q."/>
            <person name="Xu L."/>
        </authorList>
    </citation>
    <scope>NUCLEOTIDE SEQUENCE [LARGE SCALE GENOMIC DNA]</scope>
    <source>
        <strain evidence="11 12">SJ-36</strain>
    </source>
</reference>
<dbReference type="GO" id="GO:0042597">
    <property type="term" value="C:periplasmic space"/>
    <property type="evidence" value="ECO:0007669"/>
    <property type="project" value="UniProtKB-SubCell"/>
</dbReference>
<keyword evidence="4 7" id="KW-0574">Periplasm</keyword>
<evidence type="ECO:0000313" key="12">
    <source>
        <dbReference type="Proteomes" id="UP000317199"/>
    </source>
</evidence>
<name>A0A514BUD4_9GAMM</name>
<feature type="signal peptide" evidence="7">
    <location>
        <begin position="1"/>
        <end position="19"/>
    </location>
</feature>
<dbReference type="Gene3D" id="3.10.450.70">
    <property type="entry name" value="Disulphide bond isomerase, DsbC/G, N-terminal"/>
    <property type="match status" value="1"/>
</dbReference>
<feature type="region of interest" description="Disordered" evidence="8">
    <location>
        <begin position="22"/>
        <end position="47"/>
    </location>
</feature>
<feature type="chain" id="PRO_5022253809" description="Thiol:disulfide interchange protein" evidence="7">
    <location>
        <begin position="20"/>
        <end position="286"/>
    </location>
</feature>
<dbReference type="KEGG" id="lyj:FKV23_13585"/>
<dbReference type="Proteomes" id="UP000317199">
    <property type="component" value="Chromosome"/>
</dbReference>
<evidence type="ECO:0000256" key="1">
    <source>
        <dbReference type="ARBA" id="ARBA00004418"/>
    </source>
</evidence>